<keyword evidence="2" id="KW-1185">Reference proteome</keyword>
<evidence type="ECO:0000313" key="1">
    <source>
        <dbReference type="EMBL" id="SFJ31866.1"/>
    </source>
</evidence>
<organism evidence="1 2">
    <name type="scientific">Halobacillus dabanensis</name>
    <dbReference type="NCBI Taxonomy" id="240302"/>
    <lineage>
        <taxon>Bacteria</taxon>
        <taxon>Bacillati</taxon>
        <taxon>Bacillota</taxon>
        <taxon>Bacilli</taxon>
        <taxon>Bacillales</taxon>
        <taxon>Bacillaceae</taxon>
        <taxon>Halobacillus</taxon>
    </lineage>
</organism>
<evidence type="ECO:0008006" key="3">
    <source>
        <dbReference type="Google" id="ProtNLM"/>
    </source>
</evidence>
<name>A0A1I3QFD5_HALDA</name>
<protein>
    <recommendedName>
        <fullName evidence="3">DUF1643 domain-containing protein</fullName>
    </recommendedName>
</protein>
<dbReference type="InterPro" id="IPR012441">
    <property type="entry name" value="DUF1643"/>
</dbReference>
<evidence type="ECO:0000313" key="2">
    <source>
        <dbReference type="Proteomes" id="UP000183557"/>
    </source>
</evidence>
<dbReference type="Pfam" id="PF07799">
    <property type="entry name" value="DUF1643"/>
    <property type="match status" value="1"/>
</dbReference>
<reference evidence="2" key="1">
    <citation type="submission" date="2016-10" db="EMBL/GenBank/DDBJ databases">
        <authorList>
            <person name="Varghese N."/>
            <person name="Submissions S."/>
        </authorList>
    </citation>
    <scope>NUCLEOTIDE SEQUENCE [LARGE SCALE GENOMIC DNA]</scope>
    <source>
        <strain evidence="2">CGMCC 1.3704</strain>
    </source>
</reference>
<dbReference type="EMBL" id="FOSB01000001">
    <property type="protein sequence ID" value="SFJ31866.1"/>
    <property type="molecule type" value="Genomic_DNA"/>
</dbReference>
<gene>
    <name evidence="1" type="ORF">SAMN04487936_101650</name>
</gene>
<dbReference type="Proteomes" id="UP000183557">
    <property type="component" value="Unassembled WGS sequence"/>
</dbReference>
<proteinExistence type="predicted"/>
<dbReference type="AlphaFoldDB" id="A0A1I3QFD5"/>
<accession>A0A1I3QFD5</accession>
<sequence>MNVVNLFALRSKDPKYLKVHPNPIGDENDRYILDAVNESDLLLLAWGGKHSSIKNRNKEVQSILSPYEPYCLKKTVKGNHPRHPLYLKKDLKPIPY</sequence>